<feature type="compositionally biased region" description="Basic and acidic residues" evidence="1">
    <location>
        <begin position="305"/>
        <end position="314"/>
    </location>
</feature>
<feature type="region of interest" description="Disordered" evidence="1">
    <location>
        <begin position="1"/>
        <end position="157"/>
    </location>
</feature>
<feature type="compositionally biased region" description="Acidic residues" evidence="1">
    <location>
        <begin position="77"/>
        <end position="93"/>
    </location>
</feature>
<evidence type="ECO:0000259" key="4">
    <source>
        <dbReference type="Pfam" id="PF23403"/>
    </source>
</evidence>
<feature type="compositionally biased region" description="Basic and acidic residues" evidence="1">
    <location>
        <begin position="425"/>
        <end position="438"/>
    </location>
</feature>
<gene>
    <name evidence="5" type="ORF">JCGZ_26113</name>
</gene>
<dbReference type="STRING" id="180498.A0A067JEN7"/>
<dbReference type="EMBL" id="KK915447">
    <property type="protein sequence ID" value="KDP22282.1"/>
    <property type="molecule type" value="Genomic_DNA"/>
</dbReference>
<dbReference type="InterPro" id="IPR057059">
    <property type="entry name" value="LTI65/LTI78_PGEED"/>
</dbReference>
<dbReference type="GO" id="GO:0009737">
    <property type="term" value="P:response to abscisic acid"/>
    <property type="evidence" value="ECO:0007669"/>
    <property type="project" value="InterPro"/>
</dbReference>
<feature type="compositionally biased region" description="Basic and acidic residues" evidence="1">
    <location>
        <begin position="24"/>
        <end position="36"/>
    </location>
</feature>
<dbReference type="KEGG" id="jcu:105648472"/>
<evidence type="ECO:0000313" key="5">
    <source>
        <dbReference type="EMBL" id="KDP22282.1"/>
    </source>
</evidence>
<feature type="compositionally biased region" description="Basic and acidic residues" evidence="1">
    <location>
        <begin position="532"/>
        <end position="542"/>
    </location>
</feature>
<feature type="domain" description="LTI65/LTI78 N-terminal" evidence="4">
    <location>
        <begin position="30"/>
        <end position="109"/>
    </location>
</feature>
<feature type="region of interest" description="Disordered" evidence="1">
    <location>
        <begin position="200"/>
        <end position="326"/>
    </location>
</feature>
<feature type="compositionally biased region" description="Basic and acidic residues" evidence="1">
    <location>
        <begin position="118"/>
        <end position="135"/>
    </location>
</feature>
<dbReference type="InterPro" id="IPR057058">
    <property type="entry name" value="LTI65_LTI78_NYQTKV"/>
</dbReference>
<dbReference type="OrthoDB" id="1931597at2759"/>
<dbReference type="PANTHER" id="PTHR33836:SF1">
    <property type="entry name" value="LOW-TEMPERATURE-INDUCED 65 KDA PROTEIN-RELATED"/>
    <property type="match status" value="1"/>
</dbReference>
<feature type="domain" description="LTI65/LTI78 PGEED repeat" evidence="2">
    <location>
        <begin position="416"/>
        <end position="446"/>
    </location>
</feature>
<dbReference type="Pfam" id="PF07918">
    <property type="entry name" value="CAP160"/>
    <property type="match status" value="1"/>
</dbReference>
<organism evidence="5 6">
    <name type="scientific">Jatropha curcas</name>
    <name type="common">Barbados nut</name>
    <dbReference type="NCBI Taxonomy" id="180498"/>
    <lineage>
        <taxon>Eukaryota</taxon>
        <taxon>Viridiplantae</taxon>
        <taxon>Streptophyta</taxon>
        <taxon>Embryophyta</taxon>
        <taxon>Tracheophyta</taxon>
        <taxon>Spermatophyta</taxon>
        <taxon>Magnoliopsida</taxon>
        <taxon>eudicotyledons</taxon>
        <taxon>Gunneridae</taxon>
        <taxon>Pentapetalae</taxon>
        <taxon>rosids</taxon>
        <taxon>fabids</taxon>
        <taxon>Malpighiales</taxon>
        <taxon>Euphorbiaceae</taxon>
        <taxon>Crotonoideae</taxon>
        <taxon>Jatropheae</taxon>
        <taxon>Jatropha</taxon>
    </lineage>
</organism>
<feature type="compositionally biased region" description="Low complexity" evidence="1">
    <location>
        <begin position="512"/>
        <end position="525"/>
    </location>
</feature>
<protein>
    <recommendedName>
        <fullName evidence="7">Low-temperature-induced 65 kDa protein</fullName>
    </recommendedName>
</protein>
<feature type="compositionally biased region" description="Polar residues" evidence="1">
    <location>
        <begin position="295"/>
        <end position="304"/>
    </location>
</feature>
<evidence type="ECO:0000313" key="6">
    <source>
        <dbReference type="Proteomes" id="UP000027138"/>
    </source>
</evidence>
<name>A0A067JEN7_JATCU</name>
<sequence length="542" mass="58961">MDSQIERPQGYGYDQEPRNAAFHAEGEDDHHNEKKSVLKKVKAKAKKIKDTLKLHGHGQGYEQDHLQHEGHHVPDDHDLEEEDDEEEDEEMVMDPETHGGSAFESAVIRSSLPLQVEKLGDSVETRDSNKAKVTDSVRSSFPIQEEDQGRKLAVGKTSDVKEVPHALLNKPASITPGIVEQTKSVDPVESFAREQEAIRGLPEVHLEGQMDLEEDPDAPKDRPEDYIPSNYQTKVADPTGAGGKEIDVTPIVRSFKEVNIHDEPKPEAEDQSIFPTGSHDQFSPGPTSPIPITSQESPKSVSKTSNDDAAEKTSKQGSYTEKISSAISDKAISAKNVVASKLGYGEKGDNKEHEGEEHAKATSPVEYGKKIAATVTEKISPVYEKVAETGSNMISKVPGMGTETANEEESKVKGQDKGVSMKNYLAEKLKPGEEDKALSEVISEALHKPKAEENENGNKNKPTGKVTESEKVKKQLAITEENSDERVDPSSVHNAGSAMVDKLKGVVGSVFGKGTETRGSTTGTTVFSGDETGERRLQESGN</sequence>
<feature type="compositionally biased region" description="Basic and acidic residues" evidence="1">
    <location>
        <begin position="344"/>
        <end position="360"/>
    </location>
</feature>
<evidence type="ECO:0008006" key="7">
    <source>
        <dbReference type="Google" id="ProtNLM"/>
    </source>
</evidence>
<dbReference type="AlphaFoldDB" id="A0A067JEN7"/>
<evidence type="ECO:0000256" key="1">
    <source>
        <dbReference type="SAM" id="MobiDB-lite"/>
    </source>
</evidence>
<feature type="domain" description="LTI65/LTI78 NYQTKV repeat" evidence="3">
    <location>
        <begin position="204"/>
        <end position="263"/>
    </location>
</feature>
<keyword evidence="6" id="KW-1185">Reference proteome</keyword>
<feature type="compositionally biased region" description="Basic and acidic residues" evidence="1">
    <location>
        <begin position="254"/>
        <end position="268"/>
    </location>
</feature>
<proteinExistence type="predicted"/>
<feature type="compositionally biased region" description="Basic and acidic residues" evidence="1">
    <location>
        <begin position="445"/>
        <end position="458"/>
    </location>
</feature>
<accession>A0A067JEN7</accession>
<dbReference type="Pfam" id="PF23403">
    <property type="entry name" value="LTI65_LTI78_N"/>
    <property type="match status" value="1"/>
</dbReference>
<dbReference type="GO" id="GO:0006950">
    <property type="term" value="P:response to stress"/>
    <property type="evidence" value="ECO:0007669"/>
    <property type="project" value="TreeGrafter"/>
</dbReference>
<dbReference type="Proteomes" id="UP000027138">
    <property type="component" value="Unassembled WGS sequence"/>
</dbReference>
<feature type="region of interest" description="Disordered" evidence="1">
    <location>
        <begin position="393"/>
        <end position="542"/>
    </location>
</feature>
<evidence type="ECO:0000259" key="3">
    <source>
        <dbReference type="Pfam" id="PF23402"/>
    </source>
</evidence>
<feature type="compositionally biased region" description="Basic and acidic residues" evidence="1">
    <location>
        <begin position="62"/>
        <end position="76"/>
    </location>
</feature>
<evidence type="ECO:0000259" key="2">
    <source>
        <dbReference type="Pfam" id="PF23399"/>
    </source>
</evidence>
<reference evidence="5 6" key="1">
    <citation type="journal article" date="2014" name="PLoS ONE">
        <title>Global Analysis of Gene Expression Profiles in Physic Nut (Jatropha curcas L.) Seedlings Exposed to Salt Stress.</title>
        <authorList>
            <person name="Zhang L."/>
            <person name="Zhang C."/>
            <person name="Wu P."/>
            <person name="Chen Y."/>
            <person name="Li M."/>
            <person name="Jiang H."/>
            <person name="Wu G."/>
        </authorList>
    </citation>
    <scope>NUCLEOTIDE SEQUENCE [LARGE SCALE GENOMIC DNA]</scope>
    <source>
        <strain evidence="6">cv. GZQX0401</strain>
        <tissue evidence="5">Young leaves</tissue>
    </source>
</reference>
<dbReference type="InterPro" id="IPR056605">
    <property type="entry name" value="LTI65_LTI78_N"/>
</dbReference>
<dbReference type="InterPro" id="IPR037491">
    <property type="entry name" value="LTI78/LTI65"/>
</dbReference>
<dbReference type="PANTHER" id="PTHR33836">
    <property type="entry name" value="LOW-TEMPERATURE-INDUCED 65 KDA PROTEIN-RELATED"/>
    <property type="match status" value="1"/>
</dbReference>
<dbReference type="Pfam" id="PF23399">
    <property type="entry name" value="LTI65_PGEED"/>
    <property type="match status" value="1"/>
</dbReference>
<feature type="region of interest" description="Disordered" evidence="1">
    <location>
        <begin position="344"/>
        <end position="364"/>
    </location>
</feature>
<dbReference type="InterPro" id="IPR012418">
    <property type="entry name" value="CAP160"/>
</dbReference>
<feature type="compositionally biased region" description="Basic residues" evidence="1">
    <location>
        <begin position="37"/>
        <end position="47"/>
    </location>
</feature>
<dbReference type="Pfam" id="PF23402">
    <property type="entry name" value="LTI65_LTI78_NYQTKV"/>
    <property type="match status" value="1"/>
</dbReference>